<evidence type="ECO:0000256" key="9">
    <source>
        <dbReference type="SAM" id="SignalP"/>
    </source>
</evidence>
<dbReference type="AlphaFoldDB" id="A0A345XKS7"/>
<keyword evidence="8" id="KW-0812">Transmembrane</keyword>
<evidence type="ECO:0000259" key="10">
    <source>
        <dbReference type="Pfam" id="PF03777"/>
    </source>
</evidence>
<keyword evidence="4 9" id="KW-0732">Signal</keyword>
<evidence type="ECO:0000256" key="1">
    <source>
        <dbReference type="ARBA" id="ARBA00004191"/>
    </source>
</evidence>
<feature type="region of interest" description="Disordered" evidence="7">
    <location>
        <begin position="78"/>
        <end position="145"/>
    </location>
</feature>
<keyword evidence="8" id="KW-0472">Membrane</keyword>
<feature type="compositionally biased region" description="Pro residues" evidence="7">
    <location>
        <begin position="91"/>
        <end position="101"/>
    </location>
</feature>
<dbReference type="Pfam" id="PF03777">
    <property type="entry name" value="ChpA-C"/>
    <property type="match status" value="1"/>
</dbReference>
<evidence type="ECO:0000313" key="12">
    <source>
        <dbReference type="Proteomes" id="UP000254425"/>
    </source>
</evidence>
<dbReference type="RefSeq" id="WP_208876322.1">
    <property type="nucleotide sequence ID" value="NZ_CP031320.1"/>
</dbReference>
<keyword evidence="6" id="KW-0034">Amyloid</keyword>
<evidence type="ECO:0000256" key="4">
    <source>
        <dbReference type="ARBA" id="ARBA00022729"/>
    </source>
</evidence>
<comment type="subcellular location">
    <subcellularLocation>
        <location evidence="1">Secreted</location>
        <location evidence="1">Cell wall</location>
    </subcellularLocation>
</comment>
<feature type="signal peptide" evidence="9">
    <location>
        <begin position="1"/>
        <end position="28"/>
    </location>
</feature>
<evidence type="ECO:0000256" key="3">
    <source>
        <dbReference type="ARBA" id="ARBA00022525"/>
    </source>
</evidence>
<organism evidence="11 12">
    <name type="scientific">Streptomyces armeniacus</name>
    <dbReference type="NCBI Taxonomy" id="83291"/>
    <lineage>
        <taxon>Bacteria</taxon>
        <taxon>Bacillati</taxon>
        <taxon>Actinomycetota</taxon>
        <taxon>Actinomycetes</taxon>
        <taxon>Kitasatosporales</taxon>
        <taxon>Streptomycetaceae</taxon>
        <taxon>Streptomyces</taxon>
    </lineage>
</organism>
<dbReference type="EMBL" id="CP031320">
    <property type="protein sequence ID" value="AXK32243.1"/>
    <property type="molecule type" value="Genomic_DNA"/>
</dbReference>
<accession>A0A345XKS7</accession>
<evidence type="ECO:0000313" key="11">
    <source>
        <dbReference type="EMBL" id="AXK32243.1"/>
    </source>
</evidence>
<dbReference type="InterPro" id="IPR005528">
    <property type="entry name" value="ChpA-H"/>
</dbReference>
<keyword evidence="5" id="KW-0130">Cell adhesion</keyword>
<feature type="transmembrane region" description="Helical" evidence="8">
    <location>
        <begin position="154"/>
        <end position="172"/>
    </location>
</feature>
<proteinExistence type="predicted"/>
<name>A0A345XKS7_9ACTN</name>
<evidence type="ECO:0000256" key="2">
    <source>
        <dbReference type="ARBA" id="ARBA00022512"/>
    </source>
</evidence>
<keyword evidence="12" id="KW-1185">Reference proteome</keyword>
<evidence type="ECO:0000256" key="5">
    <source>
        <dbReference type="ARBA" id="ARBA00022889"/>
    </source>
</evidence>
<feature type="domain" description="Chaplin" evidence="10">
    <location>
        <begin position="24"/>
        <end position="79"/>
    </location>
</feature>
<sequence length="181" mass="18297">MRQVTKKGLITVAAAGGVLALSGGTAFADSGAQGGSANSPGVLSGNTVQLPVHLPVNACGNTVDIVGLLNPAFGNTCVNDDSGSKPEPPKTPDTPEPPAAEQPPEKPDAPQPEAPEAPEKEAPQEEAQTLPHPETQLAAEPETQLAATGNGYDVALGLSVGAGLLLTGGVLYRRTRAARQR</sequence>
<keyword evidence="2" id="KW-0134">Cell wall</keyword>
<evidence type="ECO:0000256" key="6">
    <source>
        <dbReference type="ARBA" id="ARBA00023087"/>
    </source>
</evidence>
<dbReference type="KEGG" id="sarm:DVA86_05780"/>
<dbReference type="GO" id="GO:0007155">
    <property type="term" value="P:cell adhesion"/>
    <property type="evidence" value="ECO:0007669"/>
    <property type="project" value="UniProtKB-KW"/>
</dbReference>
<evidence type="ECO:0000256" key="8">
    <source>
        <dbReference type="SAM" id="Phobius"/>
    </source>
</evidence>
<gene>
    <name evidence="11" type="ORF">DVA86_05780</name>
</gene>
<reference evidence="11 12" key="1">
    <citation type="submission" date="2018-07" db="EMBL/GenBank/DDBJ databases">
        <title>Draft genome of the type strain Streptomyces armeniacus ATCC 15676.</title>
        <authorList>
            <person name="Labana P."/>
            <person name="Gosse J.T."/>
            <person name="Boddy C.N."/>
        </authorList>
    </citation>
    <scope>NUCLEOTIDE SEQUENCE [LARGE SCALE GENOMIC DNA]</scope>
    <source>
        <strain evidence="11 12">ATCC 15676</strain>
    </source>
</reference>
<keyword evidence="8" id="KW-1133">Transmembrane helix</keyword>
<keyword evidence="3" id="KW-0964">Secreted</keyword>
<feature type="chain" id="PRO_5016955394" evidence="9">
    <location>
        <begin position="29"/>
        <end position="181"/>
    </location>
</feature>
<protein>
    <submittedName>
        <fullName evidence="11">DUF320 domain-containing protein</fullName>
    </submittedName>
</protein>
<dbReference type="Proteomes" id="UP000254425">
    <property type="component" value="Chromosome"/>
</dbReference>
<evidence type="ECO:0000256" key="7">
    <source>
        <dbReference type="SAM" id="MobiDB-lite"/>
    </source>
</evidence>